<dbReference type="InterPro" id="IPR036095">
    <property type="entry name" value="PTS_EIIB-like_sf"/>
</dbReference>
<dbReference type="InterPro" id="IPR002178">
    <property type="entry name" value="PTS_EIIA_type-2_dom"/>
</dbReference>
<keyword evidence="17" id="KW-0418">Kinase</keyword>
<feature type="transmembrane region" description="Helical" evidence="25">
    <location>
        <begin position="21"/>
        <end position="43"/>
    </location>
</feature>
<proteinExistence type="predicted"/>
<keyword evidence="15" id="KW-0598">Phosphotransferase system</keyword>
<evidence type="ECO:0000256" key="6">
    <source>
        <dbReference type="ARBA" id="ARBA00014783"/>
    </source>
</evidence>
<dbReference type="PANTHER" id="PTHR30181:SF2">
    <property type="entry name" value="PTS SYSTEM MANNITOL-SPECIFIC EIICBA COMPONENT"/>
    <property type="match status" value="1"/>
</dbReference>
<name>A0A942TTB8_9BACI</name>
<dbReference type="InterPro" id="IPR013014">
    <property type="entry name" value="PTS_EIIC_2"/>
</dbReference>
<evidence type="ECO:0000256" key="21">
    <source>
        <dbReference type="ARBA" id="ARBA00030684"/>
    </source>
</evidence>
<keyword evidence="18 25" id="KW-1133">Transmembrane helix</keyword>
<keyword evidence="14" id="KW-0808">Transferase</keyword>
<feature type="transmembrane region" description="Helical" evidence="25">
    <location>
        <begin position="79"/>
        <end position="104"/>
    </location>
</feature>
<evidence type="ECO:0000256" key="3">
    <source>
        <dbReference type="ARBA" id="ARBA00004429"/>
    </source>
</evidence>
<dbReference type="Gene3D" id="3.40.930.10">
    <property type="entry name" value="Mannitol-specific EII, Chain A"/>
    <property type="match status" value="1"/>
</dbReference>
<evidence type="ECO:0000256" key="7">
    <source>
        <dbReference type="ARBA" id="ARBA00015039"/>
    </source>
</evidence>
<evidence type="ECO:0000256" key="13">
    <source>
        <dbReference type="ARBA" id="ARBA00022597"/>
    </source>
</evidence>
<keyword evidence="10" id="KW-1003">Cell membrane</keyword>
<dbReference type="InterPro" id="IPR050893">
    <property type="entry name" value="Sugar_PTS"/>
</dbReference>
<dbReference type="EC" id="2.7.1.197" evidence="5"/>
<evidence type="ECO:0000256" key="10">
    <source>
        <dbReference type="ARBA" id="ARBA00022475"/>
    </source>
</evidence>
<keyword evidence="19 25" id="KW-0472">Membrane</keyword>
<dbReference type="Proteomes" id="UP000682713">
    <property type="component" value="Unassembled WGS sequence"/>
</dbReference>
<evidence type="ECO:0000256" key="15">
    <source>
        <dbReference type="ARBA" id="ARBA00022683"/>
    </source>
</evidence>
<feature type="domain" description="PTS EIIC type-2" evidence="28">
    <location>
        <begin position="13"/>
        <end position="358"/>
    </location>
</feature>
<comment type="subcellular location">
    <subcellularLocation>
        <location evidence="3">Cell inner membrane</location>
        <topology evidence="3">Multi-pass membrane protein</topology>
    </subcellularLocation>
</comment>
<evidence type="ECO:0000256" key="20">
    <source>
        <dbReference type="ARBA" id="ARBA00029908"/>
    </source>
</evidence>
<comment type="caution">
    <text evidence="29">The sequence shown here is derived from an EMBL/GenBank/DDBJ whole genome shotgun (WGS) entry which is preliminary data.</text>
</comment>
<evidence type="ECO:0000256" key="9">
    <source>
        <dbReference type="ARBA" id="ARBA00022448"/>
    </source>
</evidence>
<dbReference type="Gene3D" id="3.40.50.2300">
    <property type="match status" value="1"/>
</dbReference>
<dbReference type="InterPro" id="IPR013011">
    <property type="entry name" value="PTS_EIIB_2"/>
</dbReference>
<dbReference type="GO" id="GO:0090563">
    <property type="term" value="F:protein-phosphocysteine-sugar phosphotransferase activity"/>
    <property type="evidence" value="ECO:0007669"/>
    <property type="project" value="TreeGrafter"/>
</dbReference>
<evidence type="ECO:0000256" key="2">
    <source>
        <dbReference type="ARBA" id="ARBA00002434"/>
    </source>
</evidence>
<gene>
    <name evidence="29" type="ORF">KHA93_19630</name>
</gene>
<dbReference type="Pfam" id="PF00359">
    <property type="entry name" value="PTS_EIIA_2"/>
    <property type="match status" value="1"/>
</dbReference>
<evidence type="ECO:0000256" key="24">
    <source>
        <dbReference type="ARBA" id="ARBA00033349"/>
    </source>
</evidence>
<feature type="domain" description="PTS EIIA type-2" evidence="26">
    <location>
        <begin position="465"/>
        <end position="604"/>
    </location>
</feature>
<sequence>MSQFNIKIAIQKLGNVLSSMVIPNISAFIVWGLFAALFLPAGLFPNEHLSTIAHMMITYLLPLLIAYTGGKLVYDQRGAVVGSMAAAGVIASADIPMIIGAMIIGPLGAFLVKNIDRIVEGKIKSGFEMLVNNFTAAIIGGLLAIVAFFTIGPTFTIVTKTLTTGIYWLTETGLLPFTSILIEPAKLLFLNNALNHGLLLPIGIEQVVETGKSILFLMEANPGPGVGVLLAYSLFGKGTSKHTAPGAALIQFFGGIHEVYFPYIFMRPLLIVAVILGGICGIATFVFLGGGVYSPISPGSIVSILALTPHHTSAYIANLAGVLIAGMVSFLISIPILKTVKDEELEDADLVPSIPVVNKIYFACDAGMGSSVMGASLLRKRVQDIDANIEVLHSAINDLPLNAQLVITQKELTERAKKKAPNAYHISVDHFLSSLEYDQLMEHLQNNNRKDTMMIIEKQPKSEINLLLEENIFLNQEFTSKGEAIRFAGNALVQAGYVNESYIDAMIERDEMLSTYMGHGVAIPHGTEEAKEDVLYSGITVIQAPKGVDFNGQKAQLIFGIAGKDGTHLEILSRIAVVCSDSDNIEKMLEAKTVNEIIRILSIDDQ</sequence>
<keyword evidence="11" id="KW-0997">Cell inner membrane</keyword>
<keyword evidence="30" id="KW-1185">Reference proteome</keyword>
<evidence type="ECO:0000256" key="14">
    <source>
        <dbReference type="ARBA" id="ARBA00022679"/>
    </source>
</evidence>
<feature type="transmembrane region" description="Helical" evidence="25">
    <location>
        <begin position="134"/>
        <end position="158"/>
    </location>
</feature>
<organism evidence="29 30">
    <name type="scientific">Lederbergia citrisecunda</name>
    <dbReference type="NCBI Taxonomy" id="2833583"/>
    <lineage>
        <taxon>Bacteria</taxon>
        <taxon>Bacillati</taxon>
        <taxon>Bacillota</taxon>
        <taxon>Bacilli</taxon>
        <taxon>Bacillales</taxon>
        <taxon>Bacillaceae</taxon>
        <taxon>Lederbergia</taxon>
    </lineage>
</organism>
<protein>
    <recommendedName>
        <fullName evidence="6">Mannitol-specific phosphotransferase enzyme IIA component</fullName>
        <ecNumber evidence="5">2.7.1.197</ecNumber>
    </recommendedName>
    <alternativeName>
        <fullName evidence="22">EIIA</fullName>
    </alternativeName>
    <alternativeName>
        <fullName evidence="24">EIICB-Mtl</fullName>
    </alternativeName>
    <alternativeName>
        <fullName evidence="21">EIICBA-Mtl</fullName>
    </alternativeName>
    <alternativeName>
        <fullName evidence="23">EIII</fullName>
    </alternativeName>
    <alternativeName>
        <fullName evidence="20">PTS system mannitol-specific EIIA component</fullName>
    </alternativeName>
    <alternativeName>
        <fullName evidence="8">PTS system mannitol-specific EIICB component</fullName>
    </alternativeName>
    <alternativeName>
        <fullName evidence="7">PTS system mannitol-specific EIICBA component</fullName>
    </alternativeName>
</protein>
<dbReference type="RefSeq" id="WP_213113048.1">
    <property type="nucleotide sequence ID" value="NZ_JAGYPJ010000001.1"/>
</dbReference>
<dbReference type="GO" id="GO:0005886">
    <property type="term" value="C:plasma membrane"/>
    <property type="evidence" value="ECO:0007669"/>
    <property type="project" value="UniProtKB-SubCell"/>
</dbReference>
<evidence type="ECO:0000256" key="5">
    <source>
        <dbReference type="ARBA" id="ARBA00011909"/>
    </source>
</evidence>
<dbReference type="InterPro" id="IPR003501">
    <property type="entry name" value="PTS_EIIB_2/3"/>
</dbReference>
<keyword evidence="13 29" id="KW-0762">Sugar transport</keyword>
<evidence type="ECO:0000313" key="29">
    <source>
        <dbReference type="EMBL" id="MBS4201819.1"/>
    </source>
</evidence>
<evidence type="ECO:0000313" key="30">
    <source>
        <dbReference type="Proteomes" id="UP000682713"/>
    </source>
</evidence>
<feature type="transmembrane region" description="Helical" evidence="25">
    <location>
        <begin position="313"/>
        <end position="337"/>
    </location>
</feature>
<dbReference type="PROSITE" id="PS51094">
    <property type="entry name" value="PTS_EIIA_TYPE_2"/>
    <property type="match status" value="1"/>
</dbReference>
<dbReference type="CDD" id="cd05567">
    <property type="entry name" value="PTS_IIB_mannitol"/>
    <property type="match status" value="1"/>
</dbReference>
<dbReference type="EMBL" id="JAGYPJ010000001">
    <property type="protein sequence ID" value="MBS4201819.1"/>
    <property type="molecule type" value="Genomic_DNA"/>
</dbReference>
<evidence type="ECO:0000256" key="12">
    <source>
        <dbReference type="ARBA" id="ARBA00022553"/>
    </source>
</evidence>
<comment type="catalytic activity">
    <reaction evidence="1">
        <text>D-mannitol(out) + N(pros)-phospho-L-histidyl-[protein] = D-mannitol 1-phosphate(in) + L-histidyl-[protein]</text>
        <dbReference type="Rhea" id="RHEA:33363"/>
        <dbReference type="Rhea" id="RHEA-COMP:9745"/>
        <dbReference type="Rhea" id="RHEA-COMP:9746"/>
        <dbReference type="ChEBI" id="CHEBI:16899"/>
        <dbReference type="ChEBI" id="CHEBI:29979"/>
        <dbReference type="ChEBI" id="CHEBI:61381"/>
        <dbReference type="ChEBI" id="CHEBI:64837"/>
        <dbReference type="EC" id="2.7.1.197"/>
    </reaction>
</comment>
<evidence type="ECO:0000256" key="8">
    <source>
        <dbReference type="ARBA" id="ARBA00021825"/>
    </source>
</evidence>
<evidence type="ECO:0000256" key="17">
    <source>
        <dbReference type="ARBA" id="ARBA00022777"/>
    </source>
</evidence>
<dbReference type="Pfam" id="PF02378">
    <property type="entry name" value="PTS_EIIC"/>
    <property type="match status" value="1"/>
</dbReference>
<dbReference type="AlphaFoldDB" id="A0A942TTB8"/>
<evidence type="ECO:0000256" key="23">
    <source>
        <dbReference type="ARBA" id="ARBA00030962"/>
    </source>
</evidence>
<keyword evidence="12" id="KW-0597">Phosphoprotein</keyword>
<evidence type="ECO:0000256" key="19">
    <source>
        <dbReference type="ARBA" id="ARBA00023136"/>
    </source>
</evidence>
<accession>A0A942TTB8</accession>
<dbReference type="PROSITE" id="PS00372">
    <property type="entry name" value="PTS_EIIA_TYPE_2_HIS"/>
    <property type="match status" value="1"/>
</dbReference>
<evidence type="ECO:0000259" key="26">
    <source>
        <dbReference type="PROSITE" id="PS51094"/>
    </source>
</evidence>
<dbReference type="SUPFAM" id="SSF52794">
    <property type="entry name" value="PTS system IIB component-like"/>
    <property type="match status" value="1"/>
</dbReference>
<comment type="function">
    <text evidence="2">The phosphoenolpyruvate-dependent sugar phosphotransferase system (sugar PTS), a major carbohydrate active transport system, catalyzes the phosphorylation of incoming sugar substrates concomitantly with their translocation across the cell membrane. The enzyme II CmtAB PTS system is involved in D-mannitol transport.</text>
</comment>
<dbReference type="InterPro" id="IPR029503">
    <property type="entry name" value="PTS_EIIB_mannitol"/>
</dbReference>
<feature type="domain" description="PTS EIIB type-2" evidence="27">
    <location>
        <begin position="358"/>
        <end position="452"/>
    </location>
</feature>
<evidence type="ECO:0000256" key="16">
    <source>
        <dbReference type="ARBA" id="ARBA00022692"/>
    </source>
</evidence>
<dbReference type="PANTHER" id="PTHR30181">
    <property type="entry name" value="MANNITOL PERMEASE IIC COMPONENT"/>
    <property type="match status" value="1"/>
</dbReference>
<dbReference type="CDD" id="cd00211">
    <property type="entry name" value="PTS_IIA_fru"/>
    <property type="match status" value="1"/>
</dbReference>
<dbReference type="GO" id="GO:0022872">
    <property type="term" value="F:protein-N(PI)-phosphohistidine-mannitol phosphotransferase system transmembrane transporter activity"/>
    <property type="evidence" value="ECO:0007669"/>
    <property type="project" value="InterPro"/>
</dbReference>
<dbReference type="GO" id="GO:0016301">
    <property type="term" value="F:kinase activity"/>
    <property type="evidence" value="ECO:0007669"/>
    <property type="project" value="UniProtKB-KW"/>
</dbReference>
<keyword evidence="16 25" id="KW-0812">Transmembrane</keyword>
<dbReference type="PROSITE" id="PS51099">
    <property type="entry name" value="PTS_EIIB_TYPE_2"/>
    <property type="match status" value="1"/>
</dbReference>
<evidence type="ECO:0000256" key="25">
    <source>
        <dbReference type="SAM" id="Phobius"/>
    </source>
</evidence>
<feature type="transmembrane region" description="Helical" evidence="25">
    <location>
        <begin position="49"/>
        <end position="67"/>
    </location>
</feature>
<evidence type="ECO:0000256" key="22">
    <source>
        <dbReference type="ARBA" id="ARBA00030956"/>
    </source>
</evidence>
<dbReference type="GO" id="GO:0009401">
    <property type="term" value="P:phosphoenolpyruvate-dependent sugar phosphotransferase system"/>
    <property type="evidence" value="ECO:0007669"/>
    <property type="project" value="UniProtKB-KW"/>
</dbReference>
<dbReference type="Pfam" id="PF02302">
    <property type="entry name" value="PTS_IIB"/>
    <property type="match status" value="1"/>
</dbReference>
<evidence type="ECO:0000259" key="28">
    <source>
        <dbReference type="PROSITE" id="PS51104"/>
    </source>
</evidence>
<dbReference type="InterPro" id="IPR003352">
    <property type="entry name" value="PTS_EIIC"/>
</dbReference>
<evidence type="ECO:0000259" key="27">
    <source>
        <dbReference type="PROSITE" id="PS51099"/>
    </source>
</evidence>
<evidence type="ECO:0000256" key="11">
    <source>
        <dbReference type="ARBA" id="ARBA00022519"/>
    </source>
</evidence>
<evidence type="ECO:0000256" key="1">
    <source>
        <dbReference type="ARBA" id="ARBA00001655"/>
    </source>
</evidence>
<dbReference type="PROSITE" id="PS51104">
    <property type="entry name" value="PTS_EIIC_TYPE_2"/>
    <property type="match status" value="1"/>
</dbReference>
<reference evidence="29 30" key="1">
    <citation type="submission" date="2021-05" db="EMBL/GenBank/DDBJ databases">
        <title>Novel Bacillus species.</title>
        <authorList>
            <person name="Liu G."/>
        </authorList>
    </citation>
    <scope>NUCLEOTIDE SEQUENCE [LARGE SCALE GENOMIC DNA]</scope>
    <source>
        <strain evidence="29 30">FJAT-49732</strain>
    </source>
</reference>
<feature type="transmembrane region" description="Helical" evidence="25">
    <location>
        <begin position="269"/>
        <end position="293"/>
    </location>
</feature>
<dbReference type="InterPro" id="IPR016152">
    <property type="entry name" value="PTrfase/Anion_transptr"/>
</dbReference>
<keyword evidence="9" id="KW-0813">Transport</keyword>
<evidence type="ECO:0000256" key="18">
    <source>
        <dbReference type="ARBA" id="ARBA00022989"/>
    </source>
</evidence>
<evidence type="ECO:0000256" key="4">
    <source>
        <dbReference type="ARBA" id="ARBA00011738"/>
    </source>
</evidence>
<dbReference type="SUPFAM" id="SSF55804">
    <property type="entry name" value="Phoshotransferase/anion transport protein"/>
    <property type="match status" value="1"/>
</dbReference>
<comment type="subunit">
    <text evidence="4">Homodimer.</text>
</comment>